<evidence type="ECO:0000259" key="3">
    <source>
        <dbReference type="SMART" id="SM00032"/>
    </source>
</evidence>
<evidence type="ECO:0000256" key="2">
    <source>
        <dbReference type="SAM" id="Phobius"/>
    </source>
</evidence>
<evidence type="ECO:0000256" key="1">
    <source>
        <dbReference type="ARBA" id="ARBA00023157"/>
    </source>
</evidence>
<dbReference type="EMBL" id="NJHN03000123">
    <property type="protein sequence ID" value="KAH9413226.1"/>
    <property type="molecule type" value="Genomic_DNA"/>
</dbReference>
<name>A0ABQ8ISD0_DERPT</name>
<dbReference type="CDD" id="cd00033">
    <property type="entry name" value="CCP"/>
    <property type="match status" value="1"/>
</dbReference>
<proteinExistence type="predicted"/>
<sequence length="610" mass="69619">MLLPLRLINIIIFSFEFTSIIIILLQIQRYESLLSSSSDSLSLLENINNSSIVIGSCSRPNIPPKARIRFVSTEKVKFAENETIYIICEENQFPHHVQKRKCRHGHWHGKQARCGKAVVTKINRLEASECSGSDQSLLSLNLTQSDETPYPLPPNSFHFTRVPENTILSVFGSDCYRWNIQFEQPVEIQYLLIDINIQKNDLIKKERPKIDVNIKNRKCQLEHTSYQVIEQEEIFGNYFFCDLYENITKSNTTTNTMTKLMLDDNIIKTDNIELIVKTANSNLSVGLEAVFIGETYKKLLKHLGNKSNIECGRLEIERTGVLEQIEMGHVVISCNDSFITSSNNNNSRELFTCDANGLWQGKFPLCLPKTTCSKNEIIETLNPTIQLEQIGNVYWINDSEWLAIEKTWIHYTCTNFEGIMVGKSERICVGGRWTNKVPHCTTALQSGSITISIIIVILIILITIFSLIVYLSIRAHGKKINKKLESAKYELEEKALNKQISASSDGYYSDIGLETIYEDCKEIYTMPDYEMADDNFLRYDIDPARRIQPQQLTSTSSGSSSSQQFPSSIIKQLPIEPEYLTMTEGTLNRPKTKPPQPPSTINYDVYEYSI</sequence>
<reference evidence="4 5" key="2">
    <citation type="journal article" date="2022" name="Mol. Biol. Evol.">
        <title>Comparative Genomics Reveals Insights into the Divergent Evolution of Astigmatic Mites and Household Pest Adaptations.</title>
        <authorList>
            <person name="Xiong Q."/>
            <person name="Wan A.T."/>
            <person name="Liu X."/>
            <person name="Fung C.S."/>
            <person name="Xiao X."/>
            <person name="Malainual N."/>
            <person name="Hou J."/>
            <person name="Wang L."/>
            <person name="Wang M."/>
            <person name="Yang K.Y."/>
            <person name="Cui Y."/>
            <person name="Leung E.L."/>
            <person name="Nong W."/>
            <person name="Shin S.K."/>
            <person name="Au S.W."/>
            <person name="Jeong K.Y."/>
            <person name="Chew F.T."/>
            <person name="Hui J.H."/>
            <person name="Leung T.F."/>
            <person name="Tungtrongchitr A."/>
            <person name="Zhong N."/>
            <person name="Liu Z."/>
            <person name="Tsui S.K."/>
        </authorList>
    </citation>
    <scope>NUCLEOTIDE SEQUENCE [LARGE SCALE GENOMIC DNA]</scope>
    <source>
        <strain evidence="4">Derp</strain>
    </source>
</reference>
<organism evidence="4 5">
    <name type="scientific">Dermatophagoides pteronyssinus</name>
    <name type="common">European house dust mite</name>
    <dbReference type="NCBI Taxonomy" id="6956"/>
    <lineage>
        <taxon>Eukaryota</taxon>
        <taxon>Metazoa</taxon>
        <taxon>Ecdysozoa</taxon>
        <taxon>Arthropoda</taxon>
        <taxon>Chelicerata</taxon>
        <taxon>Arachnida</taxon>
        <taxon>Acari</taxon>
        <taxon>Acariformes</taxon>
        <taxon>Sarcoptiformes</taxon>
        <taxon>Astigmata</taxon>
        <taxon>Psoroptidia</taxon>
        <taxon>Analgoidea</taxon>
        <taxon>Pyroglyphidae</taxon>
        <taxon>Dermatophagoidinae</taxon>
        <taxon>Dermatophagoides</taxon>
    </lineage>
</organism>
<feature type="transmembrane region" description="Helical" evidence="2">
    <location>
        <begin position="7"/>
        <end position="27"/>
    </location>
</feature>
<keyword evidence="2" id="KW-0472">Membrane</keyword>
<evidence type="ECO:0000313" key="5">
    <source>
        <dbReference type="Proteomes" id="UP000887458"/>
    </source>
</evidence>
<keyword evidence="5" id="KW-1185">Reference proteome</keyword>
<dbReference type="Proteomes" id="UP000887458">
    <property type="component" value="Unassembled WGS sequence"/>
</dbReference>
<feature type="transmembrane region" description="Helical" evidence="2">
    <location>
        <begin position="449"/>
        <end position="473"/>
    </location>
</feature>
<feature type="domain" description="Sushi" evidence="3">
    <location>
        <begin position="57"/>
        <end position="114"/>
    </location>
</feature>
<keyword evidence="2" id="KW-0812">Transmembrane</keyword>
<accession>A0ABQ8ISD0</accession>
<keyword evidence="1" id="KW-1015">Disulfide bond</keyword>
<reference evidence="4 5" key="1">
    <citation type="journal article" date="2018" name="J. Allergy Clin. Immunol.">
        <title>High-quality assembly of Dermatophagoides pteronyssinus genome and transcriptome reveals a wide range of novel allergens.</title>
        <authorList>
            <person name="Liu X.Y."/>
            <person name="Yang K.Y."/>
            <person name="Wang M.Q."/>
            <person name="Kwok J.S."/>
            <person name="Zeng X."/>
            <person name="Yang Z."/>
            <person name="Xiao X.J."/>
            <person name="Lau C.P."/>
            <person name="Li Y."/>
            <person name="Huang Z.M."/>
            <person name="Ba J.G."/>
            <person name="Yim A.K."/>
            <person name="Ouyang C.Y."/>
            <person name="Ngai S.M."/>
            <person name="Chan T.F."/>
            <person name="Leung E.L."/>
            <person name="Liu L."/>
            <person name="Liu Z.G."/>
            <person name="Tsui S.K."/>
        </authorList>
    </citation>
    <scope>NUCLEOTIDE SEQUENCE [LARGE SCALE GENOMIC DNA]</scope>
    <source>
        <strain evidence="4">Derp</strain>
    </source>
</reference>
<feature type="domain" description="Sushi" evidence="3">
    <location>
        <begin position="385"/>
        <end position="440"/>
    </location>
</feature>
<dbReference type="SUPFAM" id="SSF57535">
    <property type="entry name" value="Complement control module/SCR domain"/>
    <property type="match status" value="2"/>
</dbReference>
<gene>
    <name evidence="4" type="ORF">DERP_006913</name>
</gene>
<feature type="domain" description="Sushi" evidence="3">
    <location>
        <begin position="311"/>
        <end position="366"/>
    </location>
</feature>
<evidence type="ECO:0000313" key="4">
    <source>
        <dbReference type="EMBL" id="KAH9413226.1"/>
    </source>
</evidence>
<comment type="caution">
    <text evidence="4">The sequence shown here is derived from an EMBL/GenBank/DDBJ whole genome shotgun (WGS) entry which is preliminary data.</text>
</comment>
<dbReference type="InterPro" id="IPR035976">
    <property type="entry name" value="Sushi/SCR/CCP_sf"/>
</dbReference>
<protein>
    <recommendedName>
        <fullName evidence="3">Sushi domain-containing protein</fullName>
    </recommendedName>
</protein>
<dbReference type="InterPro" id="IPR000436">
    <property type="entry name" value="Sushi_SCR_CCP_dom"/>
</dbReference>
<keyword evidence="2" id="KW-1133">Transmembrane helix</keyword>
<dbReference type="SMART" id="SM00032">
    <property type="entry name" value="CCP"/>
    <property type="match status" value="3"/>
</dbReference>